<evidence type="ECO:0000256" key="1">
    <source>
        <dbReference type="SAM" id="MobiDB-lite"/>
    </source>
</evidence>
<keyword evidence="2" id="KW-0732">Signal</keyword>
<dbReference type="EMBL" id="CP011509">
    <property type="protein sequence ID" value="AKJ02387.1"/>
    <property type="molecule type" value="Genomic_DNA"/>
</dbReference>
<dbReference type="InterPro" id="IPR046277">
    <property type="entry name" value="DUF6310"/>
</dbReference>
<evidence type="ECO:0000313" key="4">
    <source>
        <dbReference type="EMBL" id="AKJ02387.1"/>
    </source>
</evidence>
<proteinExistence type="predicted"/>
<dbReference type="Proteomes" id="UP000256345">
    <property type="component" value="Unassembled WGS sequence"/>
</dbReference>
<evidence type="ECO:0000313" key="6">
    <source>
        <dbReference type="Proteomes" id="UP000035579"/>
    </source>
</evidence>
<evidence type="ECO:0000259" key="3">
    <source>
        <dbReference type="Pfam" id="PF19829"/>
    </source>
</evidence>
<gene>
    <name evidence="4" type="ORF">AA314_04013</name>
    <name evidence="5" type="ORF">ATI61_108226</name>
</gene>
<evidence type="ECO:0000313" key="7">
    <source>
        <dbReference type="Proteomes" id="UP000256345"/>
    </source>
</evidence>
<dbReference type="Proteomes" id="UP000035579">
    <property type="component" value="Chromosome"/>
</dbReference>
<feature type="compositionally biased region" description="Basic and acidic residues" evidence="1">
    <location>
        <begin position="140"/>
        <end position="150"/>
    </location>
</feature>
<dbReference type="AlphaFoldDB" id="A0AAC8TDW5"/>
<dbReference type="PROSITE" id="PS51257">
    <property type="entry name" value="PROKAR_LIPOPROTEIN"/>
    <property type="match status" value="1"/>
</dbReference>
<dbReference type="KEGG" id="age:AA314_04013"/>
<dbReference type="InterPro" id="IPR045997">
    <property type="entry name" value="DUF5953"/>
</dbReference>
<organism evidence="4 6">
    <name type="scientific">Archangium gephyra</name>
    <dbReference type="NCBI Taxonomy" id="48"/>
    <lineage>
        <taxon>Bacteria</taxon>
        <taxon>Pseudomonadati</taxon>
        <taxon>Myxococcota</taxon>
        <taxon>Myxococcia</taxon>
        <taxon>Myxococcales</taxon>
        <taxon>Cystobacterineae</taxon>
        <taxon>Archangiaceae</taxon>
        <taxon>Archangium</taxon>
    </lineage>
</organism>
<protein>
    <recommendedName>
        <fullName evidence="3">DUF6310 domain-containing protein</fullName>
    </recommendedName>
</protein>
<sequence>MRLRACIALLLFVSACATSAPSPRKQATWDPRLVNLQRAAKLPWTDGGRCVVLEVSQPWPVVVERCFHALDHDRMEFHDPTGRCAVASAGAAAVGIGLCVLAAPEFVVGAVIVTGVVVMGFAIKEALDVYELKWAEPEDAKPVPETRPVPETKPAPQEPSPKQRPKPEPEEPDFPPLGPIETSERERRPECKPVPVPHLGGNDPHNQCADRIPNNSFPGWDVFVNGKNFDALQLATRTLWDVKTDDFDKHGSRSQDFFIQMKLPEIQREKRLAEACGYGFIVGVRSKAHQLALERADSTSKSSSWIGADMDAHSNKLSIILNAPALVSGDERPLAIVHGVERALPGLRLGWTLSEKGDIVALPRRDEWVADGGTDGGFPFVCNDDDNCPMTLFGLENPNGLYTGGGPHFEVHGSLYLGAVGTAPAADVLKAIGEAARAFWGDATPLNVGAEISRQTLDPVRKPGSPPRGLPALRFPDSIRAPEIPHRLGWLNYWSAAAARAIGFPDPARDAELLSRSLRTATGGWVVRLTDAPLELENPAHLDALKRAYERFPEIGGRAAP</sequence>
<feature type="domain" description="DUF6310" evidence="3">
    <location>
        <begin position="184"/>
        <end position="299"/>
    </location>
</feature>
<dbReference type="Pfam" id="PF19378">
    <property type="entry name" value="DUF5953"/>
    <property type="match status" value="1"/>
</dbReference>
<feature type="chain" id="PRO_5042080274" description="DUF6310 domain-containing protein" evidence="2">
    <location>
        <begin position="20"/>
        <end position="561"/>
    </location>
</feature>
<dbReference type="EMBL" id="QUMU01000008">
    <property type="protein sequence ID" value="REG28686.1"/>
    <property type="molecule type" value="Genomic_DNA"/>
</dbReference>
<name>A0AAC8TDW5_9BACT</name>
<dbReference type="Pfam" id="PF19829">
    <property type="entry name" value="DUF6310"/>
    <property type="match status" value="1"/>
</dbReference>
<keyword evidence="7" id="KW-1185">Reference proteome</keyword>
<feature type="region of interest" description="Disordered" evidence="1">
    <location>
        <begin position="140"/>
        <end position="206"/>
    </location>
</feature>
<feature type="compositionally biased region" description="Basic and acidic residues" evidence="1">
    <location>
        <begin position="182"/>
        <end position="191"/>
    </location>
</feature>
<evidence type="ECO:0000313" key="5">
    <source>
        <dbReference type="EMBL" id="REG28686.1"/>
    </source>
</evidence>
<evidence type="ECO:0000256" key="2">
    <source>
        <dbReference type="SAM" id="SignalP"/>
    </source>
</evidence>
<reference evidence="5 7" key="2">
    <citation type="submission" date="2018-08" db="EMBL/GenBank/DDBJ databases">
        <title>Genomic Encyclopedia of Archaeal and Bacterial Type Strains, Phase II (KMG-II): from individual species to whole genera.</title>
        <authorList>
            <person name="Goeker M."/>
        </authorList>
    </citation>
    <scope>NUCLEOTIDE SEQUENCE [LARGE SCALE GENOMIC DNA]</scope>
    <source>
        <strain evidence="5 7">DSM 2261</strain>
    </source>
</reference>
<feature type="signal peptide" evidence="2">
    <location>
        <begin position="1"/>
        <end position="19"/>
    </location>
</feature>
<reference evidence="4 6" key="1">
    <citation type="submission" date="2015-05" db="EMBL/GenBank/DDBJ databases">
        <title>Genome assembly of Archangium gephyra DSM 2261.</title>
        <authorList>
            <person name="Sharma G."/>
            <person name="Subramanian S."/>
        </authorList>
    </citation>
    <scope>NUCLEOTIDE SEQUENCE [LARGE SCALE GENOMIC DNA]</scope>
    <source>
        <strain evidence="4 6">DSM 2261</strain>
    </source>
</reference>
<accession>A0AAC8TDW5</accession>